<protein>
    <recommendedName>
        <fullName evidence="4">Ankyrin repeat domain-containing protein</fullName>
    </recommendedName>
</protein>
<proteinExistence type="predicted"/>
<gene>
    <name evidence="2" type="primary">PLESTB004367</name>
    <name evidence="2" type="ORF">PLESTB_001410800</name>
</gene>
<feature type="region of interest" description="Disordered" evidence="1">
    <location>
        <begin position="538"/>
        <end position="557"/>
    </location>
</feature>
<comment type="caution">
    <text evidence="2">The sequence shown here is derived from an EMBL/GenBank/DDBJ whole genome shotgun (WGS) entry which is preliminary data.</text>
</comment>
<dbReference type="GO" id="GO:0030149">
    <property type="term" value="P:sphingolipid catabolic process"/>
    <property type="evidence" value="ECO:0007669"/>
    <property type="project" value="TreeGrafter"/>
</dbReference>
<dbReference type="EMBL" id="BRXU01000024">
    <property type="protein sequence ID" value="GLC58878.1"/>
    <property type="molecule type" value="Genomic_DNA"/>
</dbReference>
<keyword evidence="3" id="KW-1185">Reference proteome</keyword>
<dbReference type="Gene3D" id="1.25.40.20">
    <property type="entry name" value="Ankyrin repeat-containing domain"/>
    <property type="match status" value="2"/>
</dbReference>
<dbReference type="Proteomes" id="UP001165080">
    <property type="component" value="Unassembled WGS sequence"/>
</dbReference>
<evidence type="ECO:0008006" key="4">
    <source>
        <dbReference type="Google" id="ProtNLM"/>
    </source>
</evidence>
<reference evidence="2 3" key="1">
    <citation type="journal article" date="2023" name="Commun. Biol.">
        <title>Reorganization of the ancestral sex-determining regions during the evolution of trioecy in Pleodorina starrii.</title>
        <authorList>
            <person name="Takahashi K."/>
            <person name="Suzuki S."/>
            <person name="Kawai-Toyooka H."/>
            <person name="Yamamoto K."/>
            <person name="Hamaji T."/>
            <person name="Ootsuki R."/>
            <person name="Yamaguchi H."/>
            <person name="Kawachi M."/>
            <person name="Higashiyama T."/>
            <person name="Nozaki H."/>
        </authorList>
    </citation>
    <scope>NUCLEOTIDE SEQUENCE [LARGE SCALE GENOMIC DNA]</scope>
    <source>
        <strain evidence="2 3">NIES-4479</strain>
    </source>
</reference>
<accession>A0A9W6BVL1</accession>
<sequence length="594" mass="63680">MSQSVTQPSPDLSSTWLPGIVACIAHHLPANEVASTLRLIDKTTSQQFADHKTMRLSLSSPIHVSRERWGLPGAFRALSHKQRLQLLCLTAASGSVDNLEVALANAGLDLRRELLEAAAAAGELDMCKVLRARGCPWGDSLSAAAKAGHRHVCEWLLASGCRLDWHVVCSAARGGREDLMQWLLTELQGRPSDDVYIVCRTSLGAAAECLSLAALQRLWQQLMAGRHGSDLQQQLEQLDESDRVVILAEAAGSTTPDWQAKVEWLEGLGYPRMAMACEYAVRACDGDAAVARLKWLRGRGYPLEAAAADTAVSLGNLAALRFLVEQAGVRPTGGQIDVLIATDRGHLAVLQYLHASGLPVNTRSVAEEAARAGDLPLVAWAVEGLGVAPADGEDSLLDCAATSGNLELMTWLHARGWALGPTAISNGAERGCEEVLEWLVERGCPFPLDGGPYLGAADDGDLAMLRCLHRLGCPWGPPGELLADCISSVVYDISVAVLQCLLDLGCPVPDWDAAVKLVEGREPRKERHAALLAWLGEQRQRQRRRSKGPSSRQQRTAAADLPCLGDDVLPGRMWVGCCPVPGVGRAATQPPTLS</sequence>
<dbReference type="AlphaFoldDB" id="A0A9W6BVL1"/>
<organism evidence="2 3">
    <name type="scientific">Pleodorina starrii</name>
    <dbReference type="NCBI Taxonomy" id="330485"/>
    <lineage>
        <taxon>Eukaryota</taxon>
        <taxon>Viridiplantae</taxon>
        <taxon>Chlorophyta</taxon>
        <taxon>core chlorophytes</taxon>
        <taxon>Chlorophyceae</taxon>
        <taxon>CS clade</taxon>
        <taxon>Chlamydomonadales</taxon>
        <taxon>Volvocaceae</taxon>
        <taxon>Pleodorina</taxon>
    </lineage>
</organism>
<dbReference type="GO" id="GO:0005783">
    <property type="term" value="C:endoplasmic reticulum"/>
    <property type="evidence" value="ECO:0007669"/>
    <property type="project" value="TreeGrafter"/>
</dbReference>
<name>A0A9W6BVL1_9CHLO</name>
<evidence type="ECO:0000313" key="2">
    <source>
        <dbReference type="EMBL" id="GLC58878.1"/>
    </source>
</evidence>
<evidence type="ECO:0000313" key="3">
    <source>
        <dbReference type="Proteomes" id="UP001165080"/>
    </source>
</evidence>
<evidence type="ECO:0000256" key="1">
    <source>
        <dbReference type="SAM" id="MobiDB-lite"/>
    </source>
</evidence>
<dbReference type="GO" id="GO:0004620">
    <property type="term" value="F:phospholipase activity"/>
    <property type="evidence" value="ECO:0007669"/>
    <property type="project" value="TreeGrafter"/>
</dbReference>
<dbReference type="PANTHER" id="PTHR12393">
    <property type="entry name" value="SPHINGOMYELIN PHOSPHODIESTERASE RELATED"/>
    <property type="match status" value="1"/>
</dbReference>
<dbReference type="SUPFAM" id="SSF48403">
    <property type="entry name" value="Ankyrin repeat"/>
    <property type="match status" value="1"/>
</dbReference>
<dbReference type="InterPro" id="IPR036770">
    <property type="entry name" value="Ankyrin_rpt-contain_sf"/>
</dbReference>
<dbReference type="GO" id="GO:0046513">
    <property type="term" value="P:ceramide biosynthetic process"/>
    <property type="evidence" value="ECO:0007669"/>
    <property type="project" value="TreeGrafter"/>
</dbReference>
<dbReference type="PANTHER" id="PTHR12393:SF6">
    <property type="entry name" value="SPHINGOMYELIN PHOSPHODIESTERASE 2"/>
    <property type="match status" value="1"/>
</dbReference>
<dbReference type="GO" id="GO:0071944">
    <property type="term" value="C:cell periphery"/>
    <property type="evidence" value="ECO:0007669"/>
    <property type="project" value="TreeGrafter"/>
</dbReference>
<dbReference type="GO" id="GO:0016020">
    <property type="term" value="C:membrane"/>
    <property type="evidence" value="ECO:0007669"/>
    <property type="project" value="TreeGrafter"/>
</dbReference>